<evidence type="ECO:0000313" key="2">
    <source>
        <dbReference type="Proteomes" id="UP000310597"/>
    </source>
</evidence>
<dbReference type="InterPro" id="IPR014915">
    <property type="entry name" value="Phage_TLS_TfmB"/>
</dbReference>
<evidence type="ECO:0000313" key="1">
    <source>
        <dbReference type="EMBL" id="TKD17971.1"/>
    </source>
</evidence>
<organism evidence="1 2">
    <name type="scientific">Rhodobacter capsulatus</name>
    <name type="common">Rhodopseudomonas capsulata</name>
    <dbReference type="NCBI Taxonomy" id="1061"/>
    <lineage>
        <taxon>Bacteria</taxon>
        <taxon>Pseudomonadati</taxon>
        <taxon>Pseudomonadota</taxon>
        <taxon>Alphaproteobacteria</taxon>
        <taxon>Rhodobacterales</taxon>
        <taxon>Rhodobacter group</taxon>
        <taxon>Rhodobacter</taxon>
    </lineage>
</organism>
<dbReference type="OrthoDB" id="7691032at2"/>
<proteinExistence type="predicted"/>
<sequence length="71" mass="8029">MIEIWQCHARTVAAFFDIQTQWRVTEVHGALWLGLDYAGVDVALRRGGYDDVDFADLQLMERAAIDAFGGR</sequence>
<dbReference type="Proteomes" id="UP000310597">
    <property type="component" value="Unassembled WGS sequence"/>
</dbReference>
<dbReference type="Pfam" id="PF08809">
    <property type="entry name" value="DUF1799"/>
    <property type="match status" value="1"/>
</dbReference>
<dbReference type="AlphaFoldDB" id="A0A4U1JPZ6"/>
<dbReference type="EMBL" id="SWJZ01000050">
    <property type="protein sequence ID" value="TKD17971.1"/>
    <property type="molecule type" value="Genomic_DNA"/>
</dbReference>
<name>A0A4U1JPZ6_RHOCA</name>
<reference evidence="1 2" key="1">
    <citation type="submission" date="2019-04" db="EMBL/GenBank/DDBJ databases">
        <title>Draft Whole-Genome sequence of the purple photosynthetic bacterium Rhodobacter capsulatus SP108 with an indigenous class A beta-lactamase.</title>
        <authorList>
            <person name="Robertson S."/>
            <person name="Meyer T.E."/>
            <person name="Kyndt J.A."/>
        </authorList>
    </citation>
    <scope>NUCLEOTIDE SEQUENCE [LARGE SCALE GENOMIC DNA]</scope>
    <source>
        <strain evidence="1 2">SP108</strain>
    </source>
</reference>
<gene>
    <name evidence="1" type="ORF">FBT96_12515</name>
</gene>
<protein>
    <recommendedName>
        <fullName evidence="3">DUF1799 domain-containing protein</fullName>
    </recommendedName>
</protein>
<evidence type="ECO:0008006" key="3">
    <source>
        <dbReference type="Google" id="ProtNLM"/>
    </source>
</evidence>
<accession>A0A4U1JPZ6</accession>
<comment type="caution">
    <text evidence="1">The sequence shown here is derived from an EMBL/GenBank/DDBJ whole genome shotgun (WGS) entry which is preliminary data.</text>
</comment>